<dbReference type="AlphaFoldDB" id="A0A0R2CTG1"/>
<dbReference type="STRING" id="1423745.GCA_001311215_01605"/>
<dbReference type="Proteomes" id="UP000051586">
    <property type="component" value="Unassembled WGS sequence"/>
</dbReference>
<dbReference type="PATRIC" id="fig|1423745.4.peg.928"/>
<dbReference type="RefSeq" id="WP_054690800.1">
    <property type="nucleotide sequence ID" value="NZ_AYZI01000005.1"/>
</dbReference>
<evidence type="ECO:0000313" key="2">
    <source>
        <dbReference type="Proteomes" id="UP000051586"/>
    </source>
</evidence>
<gene>
    <name evidence="1" type="ORF">FC87_GL000866</name>
</gene>
<dbReference type="EMBL" id="AYZI01000005">
    <property type="protein sequence ID" value="KRM91356.1"/>
    <property type="molecule type" value="Genomic_DNA"/>
</dbReference>
<name>A0A0R2CTG1_9LACO</name>
<sequence>MDINRVEKEIFKRAIKTALPAAVRVKYQIIKSEKQIKINEASAERSSSIKDMELALQLKLQGKAGRAAEKACAKLQKGHFTKGADSL</sequence>
<organism evidence="1 2">
    <name type="scientific">Fructilactobacillus florum DSM 22689 = JCM 16035</name>
    <dbReference type="NCBI Taxonomy" id="1423745"/>
    <lineage>
        <taxon>Bacteria</taxon>
        <taxon>Bacillati</taxon>
        <taxon>Bacillota</taxon>
        <taxon>Bacilli</taxon>
        <taxon>Lactobacillales</taxon>
        <taxon>Lactobacillaceae</taxon>
        <taxon>Fructilactobacillus</taxon>
    </lineage>
</organism>
<comment type="caution">
    <text evidence="1">The sequence shown here is derived from an EMBL/GenBank/DDBJ whole genome shotgun (WGS) entry which is preliminary data.</text>
</comment>
<evidence type="ECO:0000313" key="1">
    <source>
        <dbReference type="EMBL" id="KRM91356.1"/>
    </source>
</evidence>
<proteinExistence type="predicted"/>
<accession>A0A0R2CTG1</accession>
<reference evidence="1 2" key="1">
    <citation type="journal article" date="2015" name="Genome Announc.">
        <title>Expanding the biotechnology potential of lactobacilli through comparative genomics of 213 strains and associated genera.</title>
        <authorList>
            <person name="Sun Z."/>
            <person name="Harris H.M."/>
            <person name="McCann A."/>
            <person name="Guo C."/>
            <person name="Argimon S."/>
            <person name="Zhang W."/>
            <person name="Yang X."/>
            <person name="Jeffery I.B."/>
            <person name="Cooney J.C."/>
            <person name="Kagawa T.F."/>
            <person name="Liu W."/>
            <person name="Song Y."/>
            <person name="Salvetti E."/>
            <person name="Wrobel A."/>
            <person name="Rasinkangas P."/>
            <person name="Parkhill J."/>
            <person name="Rea M.C."/>
            <person name="O'Sullivan O."/>
            <person name="Ritari J."/>
            <person name="Douillard F.P."/>
            <person name="Paul Ross R."/>
            <person name="Yang R."/>
            <person name="Briner A.E."/>
            <person name="Felis G.E."/>
            <person name="de Vos W.M."/>
            <person name="Barrangou R."/>
            <person name="Klaenhammer T.R."/>
            <person name="Caufield P.W."/>
            <person name="Cui Y."/>
            <person name="Zhang H."/>
            <person name="O'Toole P.W."/>
        </authorList>
    </citation>
    <scope>NUCLEOTIDE SEQUENCE [LARGE SCALE GENOMIC DNA]</scope>
    <source>
        <strain evidence="1 2">DSM 22689</strain>
    </source>
</reference>
<protein>
    <submittedName>
        <fullName evidence="1">Uncharacterized protein</fullName>
    </submittedName>
</protein>